<proteinExistence type="inferred from homology"/>
<organism evidence="11 12">
    <name type="scientific">Scleroderma citrinum Foug A</name>
    <dbReference type="NCBI Taxonomy" id="1036808"/>
    <lineage>
        <taxon>Eukaryota</taxon>
        <taxon>Fungi</taxon>
        <taxon>Dikarya</taxon>
        <taxon>Basidiomycota</taxon>
        <taxon>Agaricomycotina</taxon>
        <taxon>Agaricomycetes</taxon>
        <taxon>Agaricomycetidae</taxon>
        <taxon>Boletales</taxon>
        <taxon>Sclerodermatineae</taxon>
        <taxon>Sclerodermataceae</taxon>
        <taxon>Scleroderma</taxon>
    </lineage>
</organism>
<comment type="similarity">
    <text evidence="2 9">Belongs to the SPCS3 family.</text>
</comment>
<evidence type="ECO:0000313" key="11">
    <source>
        <dbReference type="EMBL" id="KIM69606.1"/>
    </source>
</evidence>
<dbReference type="InParanoid" id="A0A0C3EP81"/>
<keyword evidence="5" id="KW-0735">Signal-anchor</keyword>
<name>A0A0C3EP81_9AGAM</name>
<comment type="subcellular location">
    <subcellularLocation>
        <location evidence="1">Endoplasmic reticulum membrane</location>
        <topology evidence="1">Single-pass type II membrane protein</topology>
    </subcellularLocation>
</comment>
<dbReference type="PANTHER" id="PTHR12804">
    <property type="entry name" value="MICROSOMAL SIGNAL PEPTIDASE 23 KD SUBUNIT SPC22/23"/>
    <property type="match status" value="1"/>
</dbReference>
<dbReference type="PIRSF" id="PIRSF016089">
    <property type="entry name" value="SPC22"/>
    <property type="match status" value="1"/>
</dbReference>
<accession>A0A0C3EP81</accession>
<dbReference type="STRING" id="1036808.A0A0C3EP81"/>
<keyword evidence="12" id="KW-1185">Reference proteome</keyword>
<evidence type="ECO:0000256" key="2">
    <source>
        <dbReference type="ARBA" id="ARBA00009289"/>
    </source>
</evidence>
<dbReference type="OrthoDB" id="10261524at2759"/>
<gene>
    <name evidence="11" type="ORF">SCLCIDRAFT_103113</name>
</gene>
<evidence type="ECO:0000256" key="7">
    <source>
        <dbReference type="ARBA" id="ARBA00023136"/>
    </source>
</evidence>
<dbReference type="FunCoup" id="A0A0C3EP81">
    <property type="interactions" value="206"/>
</dbReference>
<protein>
    <recommendedName>
        <fullName evidence="9">Signal peptidase subunit 3</fullName>
    </recommendedName>
</protein>
<dbReference type="GO" id="GO:0006465">
    <property type="term" value="P:signal peptide processing"/>
    <property type="evidence" value="ECO:0007669"/>
    <property type="project" value="UniProtKB-UniRule"/>
</dbReference>
<evidence type="ECO:0000313" key="12">
    <source>
        <dbReference type="Proteomes" id="UP000053989"/>
    </source>
</evidence>
<keyword evidence="4 9" id="KW-0256">Endoplasmic reticulum</keyword>
<keyword evidence="6" id="KW-1133">Transmembrane helix</keyword>
<keyword evidence="10" id="KW-0732">Signal</keyword>
<dbReference type="Proteomes" id="UP000053989">
    <property type="component" value="Unassembled WGS sequence"/>
</dbReference>
<evidence type="ECO:0000256" key="6">
    <source>
        <dbReference type="ARBA" id="ARBA00022989"/>
    </source>
</evidence>
<evidence type="ECO:0000256" key="5">
    <source>
        <dbReference type="ARBA" id="ARBA00022968"/>
    </source>
</evidence>
<dbReference type="HOGENOM" id="CLU_068714_2_2_1"/>
<dbReference type="Pfam" id="PF04573">
    <property type="entry name" value="SPC22"/>
    <property type="match status" value="1"/>
</dbReference>
<evidence type="ECO:0000256" key="9">
    <source>
        <dbReference type="PIRNR" id="PIRNR016089"/>
    </source>
</evidence>
<dbReference type="GO" id="GO:0045047">
    <property type="term" value="P:protein targeting to ER"/>
    <property type="evidence" value="ECO:0007669"/>
    <property type="project" value="TreeGrafter"/>
</dbReference>
<sequence length="178" mass="20223">MHSTFSRISNISSFLSTCLMALLVAVAVSSLFLTADPKGKVDIVSLKVYNAKAKRYPFKEQEFGFVKFDIDADLQSLFNWNTKQLFVYLEAEYSNVQGVNNTIVLWDRIVRRKEDAHVTVSSGRNKYKFKELSESFRNAPSAEFSLKYNVMPYVGLLTYGEAARTEAHEIPETRDAIA</sequence>
<reference evidence="12" key="2">
    <citation type="submission" date="2015-01" db="EMBL/GenBank/DDBJ databases">
        <title>Evolutionary Origins and Diversification of the Mycorrhizal Mutualists.</title>
        <authorList>
            <consortium name="DOE Joint Genome Institute"/>
            <consortium name="Mycorrhizal Genomics Consortium"/>
            <person name="Kohler A."/>
            <person name="Kuo A."/>
            <person name="Nagy L.G."/>
            <person name="Floudas D."/>
            <person name="Copeland A."/>
            <person name="Barry K.W."/>
            <person name="Cichocki N."/>
            <person name="Veneault-Fourrey C."/>
            <person name="LaButti K."/>
            <person name="Lindquist E.A."/>
            <person name="Lipzen A."/>
            <person name="Lundell T."/>
            <person name="Morin E."/>
            <person name="Murat C."/>
            <person name="Riley R."/>
            <person name="Ohm R."/>
            <person name="Sun H."/>
            <person name="Tunlid A."/>
            <person name="Henrissat B."/>
            <person name="Grigoriev I.V."/>
            <person name="Hibbett D.S."/>
            <person name="Martin F."/>
        </authorList>
    </citation>
    <scope>NUCLEOTIDE SEQUENCE [LARGE SCALE GENOMIC DNA]</scope>
    <source>
        <strain evidence="12">Foug A</strain>
    </source>
</reference>
<dbReference type="PANTHER" id="PTHR12804:SF0">
    <property type="entry name" value="SIGNAL PEPTIDASE COMPLEX SUBUNIT 3"/>
    <property type="match status" value="1"/>
</dbReference>
<dbReference type="GO" id="GO:0005787">
    <property type="term" value="C:signal peptidase complex"/>
    <property type="evidence" value="ECO:0007669"/>
    <property type="project" value="UniProtKB-UniRule"/>
</dbReference>
<evidence type="ECO:0000256" key="10">
    <source>
        <dbReference type="SAM" id="SignalP"/>
    </source>
</evidence>
<comment type="function">
    <text evidence="8">Essential component of the signal peptidase complex (SPC) which catalyzes the cleavage of N-terminal signal sequences from nascent proteins as they are translocated into the lumen of the endoplasmic reticulum. Essential for the SPC catalytic activity, possibly by stabilizing and positioning the active center of the complex close to the lumenal surface. Essential for viability.</text>
</comment>
<reference evidence="11 12" key="1">
    <citation type="submission" date="2014-04" db="EMBL/GenBank/DDBJ databases">
        <authorList>
            <consortium name="DOE Joint Genome Institute"/>
            <person name="Kuo A."/>
            <person name="Kohler A."/>
            <person name="Nagy L.G."/>
            <person name="Floudas D."/>
            <person name="Copeland A."/>
            <person name="Barry K.W."/>
            <person name="Cichocki N."/>
            <person name="Veneault-Fourrey C."/>
            <person name="LaButti K."/>
            <person name="Lindquist E.A."/>
            <person name="Lipzen A."/>
            <person name="Lundell T."/>
            <person name="Morin E."/>
            <person name="Murat C."/>
            <person name="Sun H."/>
            <person name="Tunlid A."/>
            <person name="Henrissat B."/>
            <person name="Grigoriev I.V."/>
            <person name="Hibbett D.S."/>
            <person name="Martin F."/>
            <person name="Nordberg H.P."/>
            <person name="Cantor M.N."/>
            <person name="Hua S.X."/>
        </authorList>
    </citation>
    <scope>NUCLEOTIDE SEQUENCE [LARGE SCALE GENOMIC DNA]</scope>
    <source>
        <strain evidence="11 12">Foug A</strain>
    </source>
</reference>
<dbReference type="EMBL" id="KN822006">
    <property type="protein sequence ID" value="KIM69606.1"/>
    <property type="molecule type" value="Genomic_DNA"/>
</dbReference>
<keyword evidence="3" id="KW-0812">Transmembrane</keyword>
<dbReference type="AlphaFoldDB" id="A0A0C3EP81"/>
<evidence type="ECO:0000256" key="4">
    <source>
        <dbReference type="ARBA" id="ARBA00022824"/>
    </source>
</evidence>
<evidence type="ECO:0000256" key="3">
    <source>
        <dbReference type="ARBA" id="ARBA00022692"/>
    </source>
</evidence>
<keyword evidence="7 9" id="KW-0472">Membrane</keyword>
<feature type="signal peptide" evidence="10">
    <location>
        <begin position="1"/>
        <end position="30"/>
    </location>
</feature>
<evidence type="ECO:0000256" key="1">
    <source>
        <dbReference type="ARBA" id="ARBA00004648"/>
    </source>
</evidence>
<feature type="chain" id="PRO_5002164185" description="Signal peptidase subunit 3" evidence="10">
    <location>
        <begin position="31"/>
        <end position="178"/>
    </location>
</feature>
<dbReference type="InterPro" id="IPR007653">
    <property type="entry name" value="SPC3"/>
</dbReference>
<evidence type="ECO:0000256" key="8">
    <source>
        <dbReference type="ARBA" id="ARBA00045670"/>
    </source>
</evidence>